<dbReference type="Pfam" id="PF12905">
    <property type="entry name" value="Glyco_hydro_101"/>
    <property type="match status" value="1"/>
</dbReference>
<name>A0ABW3HTI2_9BACL</name>
<dbReference type="InterPro" id="IPR013780">
    <property type="entry name" value="Glyco_hydro_b"/>
</dbReference>
<accession>A0ABW3HTI2</accession>
<keyword evidence="3" id="KW-1185">Reference proteome</keyword>
<dbReference type="Proteomes" id="UP001596989">
    <property type="component" value="Unassembled WGS sequence"/>
</dbReference>
<feature type="domain" description="Endo-alpha-N-acetylgalactosaminidase" evidence="1">
    <location>
        <begin position="56"/>
        <end position="252"/>
    </location>
</feature>
<reference evidence="3" key="1">
    <citation type="journal article" date="2019" name="Int. J. Syst. Evol. Microbiol.">
        <title>The Global Catalogue of Microorganisms (GCM) 10K type strain sequencing project: providing services to taxonomists for standard genome sequencing and annotation.</title>
        <authorList>
            <consortium name="The Broad Institute Genomics Platform"/>
            <consortium name="The Broad Institute Genome Sequencing Center for Infectious Disease"/>
            <person name="Wu L."/>
            <person name="Ma J."/>
        </authorList>
    </citation>
    <scope>NUCLEOTIDE SEQUENCE [LARGE SCALE GENOMIC DNA]</scope>
    <source>
        <strain evidence="3">CCUG 59129</strain>
    </source>
</reference>
<dbReference type="InterPro" id="IPR025706">
    <property type="entry name" value="Endoa_GalNAc"/>
</dbReference>
<dbReference type="Gene3D" id="2.60.40.1180">
    <property type="entry name" value="Golgi alpha-mannosidase II"/>
    <property type="match status" value="1"/>
</dbReference>
<evidence type="ECO:0000259" key="1">
    <source>
        <dbReference type="Pfam" id="PF12905"/>
    </source>
</evidence>
<protein>
    <submittedName>
        <fullName evidence="2">Endo-alpha-N-acetylgalactosaminidase family protein</fullName>
    </submittedName>
</protein>
<comment type="caution">
    <text evidence="2">The sequence shown here is derived from an EMBL/GenBank/DDBJ whole genome shotgun (WGS) entry which is preliminary data.</text>
</comment>
<dbReference type="EMBL" id="JBHTJZ010000024">
    <property type="protein sequence ID" value="MFD0960816.1"/>
    <property type="molecule type" value="Genomic_DNA"/>
</dbReference>
<evidence type="ECO:0000313" key="3">
    <source>
        <dbReference type="Proteomes" id="UP001596989"/>
    </source>
</evidence>
<sequence>MKKMTESSRGTEAWRSIPGDMYDWKKTMQPETPYRHDYSQKLTMKLFLSEPDGNGGSAVYCTFSQALRYIEETDQITRGIPKVVYLVGWQYNGHDDQYPAWDEVNERLKRPQDRTARDSYLWLVEEARKHHTTISVHANMTDAYDDSPLWEQYVKEDLLARHEDGSLMQIGVYNNRAAYHICPKREWESGMSVKRIDKLIQLLELDKSGTVHLDAYFPRNNAYHGISEEEESAYIRRVIRYFNQRGVDVTSENFNHKRDDPFIGLQAWSWVLDQCDERHYLERPASLASGGVIRDYSTSDIPFRRDLEFLFGAGMHGEGIYLEAAKGGYANWHGEFIEQFCLRMLYSLYLNRLDRLRMEGEGEERIVHYSGDHTVSLADRTLRCDGRLLRDGDDMLLPASWRQTPELIAFSKSGYSSKSWLLPSDWTGIEAVDLYEITVNGLKERKTGHRLEAGKLTLALEPGMAVSVVPCDG</sequence>
<dbReference type="RefSeq" id="WP_377565634.1">
    <property type="nucleotide sequence ID" value="NZ_JBHTJZ010000024.1"/>
</dbReference>
<proteinExistence type="predicted"/>
<organism evidence="2 3">
    <name type="scientific">Paenibacillus chungangensis</name>
    <dbReference type="NCBI Taxonomy" id="696535"/>
    <lineage>
        <taxon>Bacteria</taxon>
        <taxon>Bacillati</taxon>
        <taxon>Bacillota</taxon>
        <taxon>Bacilli</taxon>
        <taxon>Bacillales</taxon>
        <taxon>Paenibacillaceae</taxon>
        <taxon>Paenibacillus</taxon>
    </lineage>
</organism>
<gene>
    <name evidence="2" type="ORF">ACFQ2I_15605</name>
</gene>
<dbReference type="Gene3D" id="3.20.20.80">
    <property type="entry name" value="Glycosidases"/>
    <property type="match status" value="1"/>
</dbReference>
<evidence type="ECO:0000313" key="2">
    <source>
        <dbReference type="EMBL" id="MFD0960816.1"/>
    </source>
</evidence>